<evidence type="ECO:0000313" key="2">
    <source>
        <dbReference type="Proteomes" id="UP001434337"/>
    </source>
</evidence>
<keyword evidence="2" id="KW-1185">Reference proteome</keyword>
<sequence>MNEWDMAVVGYPLWLWTETPAALQSSTTQYGITISMSAVRERVVFAMGDGKSVTCSSMSPLPSGTKPGTPSPDCGYVYEGASLPEGSYTVTASSHWSVAWSALGYSGTVPVVVSASRELPVGELQAVIVG</sequence>
<evidence type="ECO:0000313" key="1">
    <source>
        <dbReference type="EMBL" id="WZW97503.1"/>
    </source>
</evidence>
<name>A0ABZ3C446_9ACTN</name>
<evidence type="ECO:0008006" key="3">
    <source>
        <dbReference type="Google" id="ProtNLM"/>
    </source>
</evidence>
<dbReference type="RefSeq" id="WP_342371874.1">
    <property type="nucleotide sequence ID" value="NZ_CP115965.1"/>
</dbReference>
<dbReference type="Proteomes" id="UP001434337">
    <property type="component" value="Chromosome"/>
</dbReference>
<dbReference type="EMBL" id="CP115965">
    <property type="protein sequence ID" value="WZW97503.1"/>
    <property type="molecule type" value="Genomic_DNA"/>
</dbReference>
<reference evidence="1 2" key="1">
    <citation type="journal article" date="2023" name="Environ Microbiome">
        <title>A coral-associated actinobacterium mitigates coral bleaching under heat stress.</title>
        <authorList>
            <person name="Li J."/>
            <person name="Zou Y."/>
            <person name="Li Q."/>
            <person name="Zhang J."/>
            <person name="Bourne D.G."/>
            <person name="Lyu Y."/>
            <person name="Liu C."/>
            <person name="Zhang S."/>
        </authorList>
    </citation>
    <scope>NUCLEOTIDE SEQUENCE [LARGE SCALE GENOMIC DNA]</scope>
    <source>
        <strain evidence="1 2">SCSIO 13291</strain>
    </source>
</reference>
<accession>A0ABZ3C446</accession>
<organism evidence="1 2">
    <name type="scientific">Propioniciclava soli</name>
    <dbReference type="NCBI Taxonomy" id="2775081"/>
    <lineage>
        <taxon>Bacteria</taxon>
        <taxon>Bacillati</taxon>
        <taxon>Actinomycetota</taxon>
        <taxon>Actinomycetes</taxon>
        <taxon>Propionibacteriales</taxon>
        <taxon>Propionibacteriaceae</taxon>
        <taxon>Propioniciclava</taxon>
    </lineage>
</organism>
<proteinExistence type="predicted"/>
<protein>
    <recommendedName>
        <fullName evidence="3">ATP/GTP-binding protein</fullName>
    </recommendedName>
</protein>
<gene>
    <name evidence="1" type="ORF">PCC79_11385</name>
</gene>